<dbReference type="InterPro" id="IPR007168">
    <property type="entry name" value="Phageshock_PspC_N"/>
</dbReference>
<evidence type="ECO:0000256" key="3">
    <source>
        <dbReference type="ARBA" id="ARBA00022692"/>
    </source>
</evidence>
<dbReference type="OrthoDB" id="9815286at2"/>
<evidence type="ECO:0000313" key="9">
    <source>
        <dbReference type="Proteomes" id="UP000199300"/>
    </source>
</evidence>
<reference evidence="8 9" key="1">
    <citation type="submission" date="2016-10" db="EMBL/GenBank/DDBJ databases">
        <authorList>
            <person name="de Groot N.N."/>
        </authorList>
    </citation>
    <scope>NUCLEOTIDE SEQUENCE [LARGE SCALE GENOMIC DNA]</scope>
    <source>
        <strain evidence="8 9">CGMCC 1.10434</strain>
    </source>
</reference>
<accession>A0A1H8RSJ4</accession>
<dbReference type="EMBL" id="FODJ01000011">
    <property type="protein sequence ID" value="SEO68913.1"/>
    <property type="molecule type" value="Genomic_DNA"/>
</dbReference>
<keyword evidence="2" id="KW-1003">Cell membrane</keyword>
<comment type="subcellular location">
    <subcellularLocation>
        <location evidence="1">Cell membrane</location>
        <topology evidence="1">Single-pass membrane protein</topology>
    </subcellularLocation>
</comment>
<gene>
    <name evidence="8" type="ORF">SAMN04488134_1117</name>
</gene>
<protein>
    <submittedName>
        <fullName evidence="8">Phage shock protein C (PspC) family protein</fullName>
    </submittedName>
</protein>
<keyword evidence="5 6" id="KW-0472">Membrane</keyword>
<keyword evidence="9" id="KW-1185">Reference proteome</keyword>
<evidence type="ECO:0000256" key="1">
    <source>
        <dbReference type="ARBA" id="ARBA00004162"/>
    </source>
</evidence>
<organism evidence="8 9">
    <name type="scientific">Amphibacillus marinus</name>
    <dbReference type="NCBI Taxonomy" id="872970"/>
    <lineage>
        <taxon>Bacteria</taxon>
        <taxon>Bacillati</taxon>
        <taxon>Bacillota</taxon>
        <taxon>Bacilli</taxon>
        <taxon>Bacillales</taxon>
        <taxon>Bacillaceae</taxon>
        <taxon>Amphibacillus</taxon>
    </lineage>
</organism>
<evidence type="ECO:0000256" key="4">
    <source>
        <dbReference type="ARBA" id="ARBA00022989"/>
    </source>
</evidence>
<keyword evidence="3 6" id="KW-0812">Transmembrane</keyword>
<dbReference type="STRING" id="872970.SAMN04488134_1117"/>
<keyword evidence="4 6" id="KW-1133">Transmembrane helix</keyword>
<proteinExistence type="predicted"/>
<dbReference type="GO" id="GO:0005886">
    <property type="term" value="C:plasma membrane"/>
    <property type="evidence" value="ECO:0007669"/>
    <property type="project" value="UniProtKB-SubCell"/>
</dbReference>
<sequence>MSKKLYRSDTNIMLTGVLGGVAEYLEIDATLVRLGYVIAMIFSAIFPLVLLYIAAAIIIPKKGETND</sequence>
<name>A0A1H8RSJ4_9BACI</name>
<evidence type="ECO:0000256" key="6">
    <source>
        <dbReference type="SAM" id="Phobius"/>
    </source>
</evidence>
<evidence type="ECO:0000313" key="8">
    <source>
        <dbReference type="EMBL" id="SEO68913.1"/>
    </source>
</evidence>
<dbReference type="PANTHER" id="PTHR33885">
    <property type="entry name" value="PHAGE SHOCK PROTEIN C"/>
    <property type="match status" value="1"/>
</dbReference>
<evidence type="ECO:0000256" key="5">
    <source>
        <dbReference type="ARBA" id="ARBA00023136"/>
    </source>
</evidence>
<dbReference type="Proteomes" id="UP000199300">
    <property type="component" value="Unassembled WGS sequence"/>
</dbReference>
<feature type="transmembrane region" description="Helical" evidence="6">
    <location>
        <begin position="34"/>
        <end position="59"/>
    </location>
</feature>
<evidence type="ECO:0000256" key="2">
    <source>
        <dbReference type="ARBA" id="ARBA00022475"/>
    </source>
</evidence>
<dbReference type="PANTHER" id="PTHR33885:SF3">
    <property type="entry name" value="PHAGE SHOCK PROTEIN C"/>
    <property type="match status" value="1"/>
</dbReference>
<dbReference type="RefSeq" id="WP_091499338.1">
    <property type="nucleotide sequence ID" value="NZ_FODJ01000011.1"/>
</dbReference>
<dbReference type="Pfam" id="PF04024">
    <property type="entry name" value="PspC"/>
    <property type="match status" value="1"/>
</dbReference>
<dbReference type="AlphaFoldDB" id="A0A1H8RSJ4"/>
<feature type="domain" description="Phage shock protein PspC N-terminal" evidence="7">
    <location>
        <begin position="3"/>
        <end position="62"/>
    </location>
</feature>
<evidence type="ECO:0000259" key="7">
    <source>
        <dbReference type="Pfam" id="PF04024"/>
    </source>
</evidence>
<dbReference type="InterPro" id="IPR052027">
    <property type="entry name" value="PspC"/>
</dbReference>